<comment type="caution">
    <text evidence="1">The sequence shown here is derived from an EMBL/GenBank/DDBJ whole genome shotgun (WGS) entry which is preliminary data.</text>
</comment>
<protein>
    <submittedName>
        <fullName evidence="1">Uncharacterized protein</fullName>
    </submittedName>
</protein>
<dbReference type="OrthoDB" id="1939620at2759"/>
<reference evidence="1" key="1">
    <citation type="journal article" date="2021" name="bioRxiv">
        <title>Whole Genome Assembly and Annotation of Northern Wild Rice, Zizania palustris L., Supports a Whole Genome Duplication in the Zizania Genus.</title>
        <authorList>
            <person name="Haas M."/>
            <person name="Kono T."/>
            <person name="Macchietto M."/>
            <person name="Millas R."/>
            <person name="McGilp L."/>
            <person name="Shao M."/>
            <person name="Duquette J."/>
            <person name="Hirsch C.N."/>
            <person name="Kimball J."/>
        </authorList>
    </citation>
    <scope>NUCLEOTIDE SEQUENCE</scope>
    <source>
        <tissue evidence="1">Fresh leaf tissue</tissue>
    </source>
</reference>
<dbReference type="Proteomes" id="UP000729402">
    <property type="component" value="Unassembled WGS sequence"/>
</dbReference>
<name>A0A8J5VJD3_ZIZPA</name>
<gene>
    <name evidence="1" type="ORF">GUJ93_ZPchr0003g16802</name>
</gene>
<sequence>MATGIAAGRFERRRVRGTLINGESNFLEIGPRQWTDSFVDSSSRIVGINSTSSSPRSRTCSPSPLLLPQRHHERIEASPTDPQLSSPPQPSTIFGERHTFMVGTSSYLLFIAAKLAPSCLTRIKELSEEKDASGKYVDLSTYKGKINPRYLPCRFNVTVRKELHKPASDRSFIHLEFDISATGLVTSTLDGQWLARGAFLKLWLHSLQLSPLWEYCSQP</sequence>
<evidence type="ECO:0000313" key="2">
    <source>
        <dbReference type="Proteomes" id="UP000729402"/>
    </source>
</evidence>
<keyword evidence="2" id="KW-1185">Reference proteome</keyword>
<dbReference type="EMBL" id="JAAALK010000286">
    <property type="protein sequence ID" value="KAG8062011.1"/>
    <property type="molecule type" value="Genomic_DNA"/>
</dbReference>
<dbReference type="AlphaFoldDB" id="A0A8J5VJD3"/>
<reference evidence="1" key="2">
    <citation type="submission" date="2021-02" db="EMBL/GenBank/DDBJ databases">
        <authorList>
            <person name="Kimball J.A."/>
            <person name="Haas M.W."/>
            <person name="Macchietto M."/>
            <person name="Kono T."/>
            <person name="Duquette J."/>
            <person name="Shao M."/>
        </authorList>
    </citation>
    <scope>NUCLEOTIDE SEQUENCE</scope>
    <source>
        <tissue evidence="1">Fresh leaf tissue</tissue>
    </source>
</reference>
<accession>A0A8J5VJD3</accession>
<organism evidence="1 2">
    <name type="scientific">Zizania palustris</name>
    <name type="common">Northern wild rice</name>
    <dbReference type="NCBI Taxonomy" id="103762"/>
    <lineage>
        <taxon>Eukaryota</taxon>
        <taxon>Viridiplantae</taxon>
        <taxon>Streptophyta</taxon>
        <taxon>Embryophyta</taxon>
        <taxon>Tracheophyta</taxon>
        <taxon>Spermatophyta</taxon>
        <taxon>Magnoliopsida</taxon>
        <taxon>Liliopsida</taxon>
        <taxon>Poales</taxon>
        <taxon>Poaceae</taxon>
        <taxon>BOP clade</taxon>
        <taxon>Oryzoideae</taxon>
        <taxon>Oryzeae</taxon>
        <taxon>Zizaniinae</taxon>
        <taxon>Zizania</taxon>
    </lineage>
</organism>
<proteinExistence type="predicted"/>
<evidence type="ECO:0000313" key="1">
    <source>
        <dbReference type="EMBL" id="KAG8062011.1"/>
    </source>
</evidence>